<dbReference type="RefSeq" id="WP_268380305.1">
    <property type="nucleotide sequence ID" value="NZ_JAPQTC020000004.1"/>
</dbReference>
<gene>
    <name evidence="1" type="ORF">OYC61_014660</name>
</gene>
<name>A0ABU3MX65_9BURK</name>
<evidence type="ECO:0000313" key="1">
    <source>
        <dbReference type="EMBL" id="MDT8505543.1"/>
    </source>
</evidence>
<dbReference type="Proteomes" id="UP001074635">
    <property type="component" value="Unassembled WGS sequence"/>
</dbReference>
<sequence length="105" mass="11356">MPLAIFTKNMMTDGGPAKAHSIGRISTERGAEGWTVQVDHHATQEQAERQAGVVWQTYYVMPFDTALGSQPQLSAVTWLIANEPAFSGGKAVVGVDPIESAEERQ</sequence>
<protein>
    <submittedName>
        <fullName evidence="1">Uncharacterized protein</fullName>
    </submittedName>
</protein>
<dbReference type="EMBL" id="JAPQTC020000004">
    <property type="protein sequence ID" value="MDT8505543.1"/>
    <property type="molecule type" value="Genomic_DNA"/>
</dbReference>
<organism evidence="1 2">
    <name type="scientific">Alcaligenes nematophilus</name>
    <dbReference type="NCBI Taxonomy" id="2994643"/>
    <lineage>
        <taxon>Bacteria</taxon>
        <taxon>Pseudomonadati</taxon>
        <taxon>Pseudomonadota</taxon>
        <taxon>Betaproteobacteria</taxon>
        <taxon>Burkholderiales</taxon>
        <taxon>Alcaligenaceae</taxon>
        <taxon>Alcaligenes</taxon>
    </lineage>
</organism>
<keyword evidence="2" id="KW-1185">Reference proteome</keyword>
<comment type="caution">
    <text evidence="1">The sequence shown here is derived from an EMBL/GenBank/DDBJ whole genome shotgun (WGS) entry which is preliminary data.</text>
</comment>
<reference evidence="1" key="1">
    <citation type="submission" date="2023-08" db="EMBL/GenBank/DDBJ databases">
        <title>Study of Resistomes in environmental pathogenic environmental.</title>
        <authorList>
            <person name="Bhattacharjee A."/>
            <person name="Singh A.K."/>
        </authorList>
    </citation>
    <scope>NUCLEOTIDE SEQUENCE</scope>
    <source>
        <strain evidence="1">S1</strain>
    </source>
</reference>
<evidence type="ECO:0000313" key="2">
    <source>
        <dbReference type="Proteomes" id="UP001074635"/>
    </source>
</evidence>
<accession>A0ABU3MX65</accession>
<proteinExistence type="predicted"/>